<sequence length="455" mass="50867">GPQKSGTSGTQHSLSFDGSDDYVTLNDETIPSSNNYSLEFWVNRTGWNSYSNYNAILGWGNSGSPKFQVSYKNSSGTFYFGGWGTDYDTGIQFDLNTWYHVTVSVTNNFAEMYINATDTEMNKDVSQVIRSNFYFGRTIEQNLNLHSFIGLLDEVRLWNTALTQEEIQSHMSTELTGSETGLDGYWNFNEGSGTTLTDQTSNGNDGTIVGATWDDDVPTLTTSSPSTVLDIVTTNSYTASNLLEDVMYYWKIVAVDDDGGTKESSTWSFWMNGENSPPSEFSLVEPLNNAVLNIFNPPFCWEESTDPDIDDQVNYILVLGEHIDSLTIIYNGPYMESCFSETMGFVEDNTVYYWKVTAVDLSGATTENNGGYHSFIINTENDPPTSSTLVAPLNESIQTDLTPNFYWTEAIDPDPMDHVSYTMRWWPMGVLPVIYSANTDSNSFTPEENLTDNSQ</sequence>
<dbReference type="SMART" id="SM00560">
    <property type="entry name" value="LamGL"/>
    <property type="match status" value="1"/>
</dbReference>
<dbReference type="Pfam" id="PF13385">
    <property type="entry name" value="Laminin_G_3"/>
    <property type="match status" value="1"/>
</dbReference>
<keyword evidence="1" id="KW-0732">Signal</keyword>
<evidence type="ECO:0000256" key="1">
    <source>
        <dbReference type="ARBA" id="ARBA00022729"/>
    </source>
</evidence>
<accession>A0A382I2A2</accession>
<evidence type="ECO:0000256" key="2">
    <source>
        <dbReference type="ARBA" id="ARBA00023157"/>
    </source>
</evidence>
<dbReference type="InterPro" id="IPR013320">
    <property type="entry name" value="ConA-like_dom_sf"/>
</dbReference>
<gene>
    <name evidence="4" type="ORF">METZ01_LOCUS245695</name>
</gene>
<dbReference type="Gene3D" id="2.60.120.200">
    <property type="match status" value="1"/>
</dbReference>
<evidence type="ECO:0000259" key="3">
    <source>
        <dbReference type="SMART" id="SM00560"/>
    </source>
</evidence>
<feature type="non-terminal residue" evidence="4">
    <location>
        <position position="455"/>
    </location>
</feature>
<dbReference type="AlphaFoldDB" id="A0A382I2A2"/>
<keyword evidence="2" id="KW-1015">Disulfide bond</keyword>
<feature type="non-terminal residue" evidence="4">
    <location>
        <position position="1"/>
    </location>
</feature>
<organism evidence="4">
    <name type="scientific">marine metagenome</name>
    <dbReference type="NCBI Taxonomy" id="408172"/>
    <lineage>
        <taxon>unclassified sequences</taxon>
        <taxon>metagenomes</taxon>
        <taxon>ecological metagenomes</taxon>
    </lineage>
</organism>
<protein>
    <recommendedName>
        <fullName evidence="3">LamG-like jellyroll fold domain-containing protein</fullName>
    </recommendedName>
</protein>
<dbReference type="EMBL" id="UINC01064304">
    <property type="protein sequence ID" value="SVB92841.1"/>
    <property type="molecule type" value="Genomic_DNA"/>
</dbReference>
<name>A0A382I2A2_9ZZZZ</name>
<reference evidence="4" key="1">
    <citation type="submission" date="2018-05" db="EMBL/GenBank/DDBJ databases">
        <authorList>
            <person name="Lanie J.A."/>
            <person name="Ng W.-L."/>
            <person name="Kazmierczak K.M."/>
            <person name="Andrzejewski T.M."/>
            <person name="Davidsen T.M."/>
            <person name="Wayne K.J."/>
            <person name="Tettelin H."/>
            <person name="Glass J.I."/>
            <person name="Rusch D."/>
            <person name="Podicherti R."/>
            <person name="Tsui H.-C.T."/>
            <person name="Winkler M.E."/>
        </authorList>
    </citation>
    <scope>NUCLEOTIDE SEQUENCE</scope>
</reference>
<proteinExistence type="predicted"/>
<dbReference type="InterPro" id="IPR006558">
    <property type="entry name" value="LamG-like"/>
</dbReference>
<dbReference type="InterPro" id="IPR013783">
    <property type="entry name" value="Ig-like_fold"/>
</dbReference>
<dbReference type="Gene3D" id="2.60.40.10">
    <property type="entry name" value="Immunoglobulins"/>
    <property type="match status" value="2"/>
</dbReference>
<feature type="domain" description="LamG-like jellyroll fold" evidence="3">
    <location>
        <begin position="34"/>
        <end position="165"/>
    </location>
</feature>
<evidence type="ECO:0000313" key="4">
    <source>
        <dbReference type="EMBL" id="SVB92841.1"/>
    </source>
</evidence>
<dbReference type="SUPFAM" id="SSF49899">
    <property type="entry name" value="Concanavalin A-like lectins/glucanases"/>
    <property type="match status" value="1"/>
</dbReference>